<name>A0AAV6UKK3_9ARAC</name>
<evidence type="ECO:0000313" key="2">
    <source>
        <dbReference type="Proteomes" id="UP000827092"/>
    </source>
</evidence>
<accession>A0AAV6UKK3</accession>
<keyword evidence="2" id="KW-1185">Reference proteome</keyword>
<proteinExistence type="predicted"/>
<dbReference type="EMBL" id="JAFNEN010000390">
    <property type="protein sequence ID" value="KAG8184040.1"/>
    <property type="molecule type" value="Genomic_DNA"/>
</dbReference>
<evidence type="ECO:0000313" key="1">
    <source>
        <dbReference type="EMBL" id="KAG8184040.1"/>
    </source>
</evidence>
<sequence>MEGNYPYQSGQSLPPAPVLYRIKATLEVLQSQRYVAKSIDEHSPDGATEPFGIHLDQCQGLPHAPAAWGPIPIRDPVDMVCDATLLI</sequence>
<comment type="caution">
    <text evidence="1">The sequence shown here is derived from an EMBL/GenBank/DDBJ whole genome shotgun (WGS) entry which is preliminary data.</text>
</comment>
<protein>
    <submittedName>
        <fullName evidence="1">Uncharacterized protein</fullName>
    </submittedName>
</protein>
<reference evidence="1 2" key="1">
    <citation type="journal article" date="2022" name="Nat. Ecol. Evol.">
        <title>A masculinizing supergene underlies an exaggerated male reproductive morph in a spider.</title>
        <authorList>
            <person name="Hendrickx F."/>
            <person name="De Corte Z."/>
            <person name="Sonet G."/>
            <person name="Van Belleghem S.M."/>
            <person name="Kostlbacher S."/>
            <person name="Vangestel C."/>
        </authorList>
    </citation>
    <scope>NUCLEOTIDE SEQUENCE [LARGE SCALE GENOMIC DNA]</scope>
    <source>
        <strain evidence="1">W744_W776</strain>
    </source>
</reference>
<dbReference type="Proteomes" id="UP000827092">
    <property type="component" value="Unassembled WGS sequence"/>
</dbReference>
<gene>
    <name evidence="1" type="ORF">JTE90_011538</name>
</gene>
<organism evidence="1 2">
    <name type="scientific">Oedothorax gibbosus</name>
    <dbReference type="NCBI Taxonomy" id="931172"/>
    <lineage>
        <taxon>Eukaryota</taxon>
        <taxon>Metazoa</taxon>
        <taxon>Ecdysozoa</taxon>
        <taxon>Arthropoda</taxon>
        <taxon>Chelicerata</taxon>
        <taxon>Arachnida</taxon>
        <taxon>Araneae</taxon>
        <taxon>Araneomorphae</taxon>
        <taxon>Entelegynae</taxon>
        <taxon>Araneoidea</taxon>
        <taxon>Linyphiidae</taxon>
        <taxon>Erigoninae</taxon>
        <taxon>Oedothorax</taxon>
    </lineage>
</organism>
<dbReference type="AlphaFoldDB" id="A0AAV6UKK3"/>